<dbReference type="SMART" id="SM00487">
    <property type="entry name" value="DEXDc"/>
    <property type="match status" value="1"/>
</dbReference>
<dbReference type="SUPFAM" id="SSF47819">
    <property type="entry name" value="HRDC-like"/>
    <property type="match status" value="2"/>
</dbReference>
<evidence type="ECO:0000256" key="13">
    <source>
        <dbReference type="ARBA" id="ARBA00023204"/>
    </source>
</evidence>
<dbReference type="InterPro" id="IPR036388">
    <property type="entry name" value="WH-like_DNA-bd_sf"/>
</dbReference>
<keyword evidence="9" id="KW-0862">Zinc</keyword>
<keyword evidence="7" id="KW-0378">Hydrolase</keyword>
<feature type="domain" description="Helicase ATP-binding" evidence="19">
    <location>
        <begin position="33"/>
        <end position="201"/>
    </location>
</feature>
<dbReference type="Gene3D" id="1.10.10.10">
    <property type="entry name" value="Winged helix-like DNA-binding domain superfamily/Winged helix DNA-binding domain"/>
    <property type="match status" value="1"/>
</dbReference>
<keyword evidence="10" id="KW-0067">ATP-binding</keyword>
<evidence type="ECO:0000256" key="17">
    <source>
        <dbReference type="SAM" id="MobiDB-lite"/>
    </source>
</evidence>
<dbReference type="RefSeq" id="WP_188903190.1">
    <property type="nucleotide sequence ID" value="NZ_BMKS01000016.1"/>
</dbReference>
<dbReference type="CDD" id="cd17920">
    <property type="entry name" value="DEXHc_RecQ"/>
    <property type="match status" value="1"/>
</dbReference>
<dbReference type="GO" id="GO:0005737">
    <property type="term" value="C:cytoplasm"/>
    <property type="evidence" value="ECO:0007669"/>
    <property type="project" value="TreeGrafter"/>
</dbReference>
<comment type="cofactor">
    <cofactor evidence="2">
        <name>Zn(2+)</name>
        <dbReference type="ChEBI" id="CHEBI:29105"/>
    </cofactor>
</comment>
<feature type="compositionally biased region" description="Low complexity" evidence="17">
    <location>
        <begin position="637"/>
        <end position="659"/>
    </location>
</feature>
<dbReference type="InterPro" id="IPR002121">
    <property type="entry name" value="HRDC_dom"/>
</dbReference>
<feature type="domain" description="Helicase C-terminal" evidence="20">
    <location>
        <begin position="225"/>
        <end position="381"/>
    </location>
</feature>
<keyword evidence="6" id="KW-0227">DNA damage</keyword>
<keyword evidence="4" id="KW-0479">Metal-binding</keyword>
<evidence type="ECO:0000256" key="1">
    <source>
        <dbReference type="ARBA" id="ARBA00001946"/>
    </source>
</evidence>
<keyword evidence="14" id="KW-0413">Isomerase</keyword>
<dbReference type="GO" id="GO:0016787">
    <property type="term" value="F:hydrolase activity"/>
    <property type="evidence" value="ECO:0007669"/>
    <property type="project" value="UniProtKB-KW"/>
</dbReference>
<gene>
    <name evidence="21" type="primary">recQ</name>
    <name evidence="21" type="ORF">GCM10010964_38400</name>
</gene>
<evidence type="ECO:0000256" key="9">
    <source>
        <dbReference type="ARBA" id="ARBA00022833"/>
    </source>
</evidence>
<evidence type="ECO:0000256" key="2">
    <source>
        <dbReference type="ARBA" id="ARBA00001947"/>
    </source>
</evidence>
<dbReference type="PROSITE" id="PS51194">
    <property type="entry name" value="HELICASE_CTER"/>
    <property type="match status" value="1"/>
</dbReference>
<dbReference type="Proteomes" id="UP000597507">
    <property type="component" value="Unassembled WGS sequence"/>
</dbReference>
<dbReference type="PANTHER" id="PTHR13710">
    <property type="entry name" value="DNA HELICASE RECQ FAMILY MEMBER"/>
    <property type="match status" value="1"/>
</dbReference>
<evidence type="ECO:0000256" key="3">
    <source>
        <dbReference type="ARBA" id="ARBA00005446"/>
    </source>
</evidence>
<dbReference type="NCBIfam" id="TIGR01389">
    <property type="entry name" value="recQ"/>
    <property type="match status" value="1"/>
</dbReference>
<organism evidence="21 22">
    <name type="scientific">Caldovatus sediminis</name>
    <dbReference type="NCBI Taxonomy" id="2041189"/>
    <lineage>
        <taxon>Bacteria</taxon>
        <taxon>Pseudomonadati</taxon>
        <taxon>Pseudomonadota</taxon>
        <taxon>Alphaproteobacteria</taxon>
        <taxon>Acetobacterales</taxon>
        <taxon>Roseomonadaceae</taxon>
        <taxon>Caldovatus</taxon>
    </lineage>
</organism>
<evidence type="ECO:0000256" key="15">
    <source>
        <dbReference type="ARBA" id="ARBA00034617"/>
    </source>
</evidence>
<comment type="cofactor">
    <cofactor evidence="1">
        <name>Mg(2+)</name>
        <dbReference type="ChEBI" id="CHEBI:18420"/>
    </cofactor>
</comment>
<keyword evidence="12" id="KW-0233">DNA recombination</keyword>
<dbReference type="GO" id="GO:0030894">
    <property type="term" value="C:replisome"/>
    <property type="evidence" value="ECO:0007669"/>
    <property type="project" value="TreeGrafter"/>
</dbReference>
<keyword evidence="11" id="KW-0238">DNA-binding</keyword>
<dbReference type="SUPFAM" id="SSF46785">
    <property type="entry name" value="Winged helix' DNA-binding domain"/>
    <property type="match status" value="1"/>
</dbReference>
<keyword evidence="5" id="KW-0547">Nucleotide-binding</keyword>
<dbReference type="GO" id="GO:0043138">
    <property type="term" value="F:3'-5' DNA helicase activity"/>
    <property type="evidence" value="ECO:0007669"/>
    <property type="project" value="UniProtKB-EC"/>
</dbReference>
<dbReference type="PROSITE" id="PS51192">
    <property type="entry name" value="HELICASE_ATP_BIND_1"/>
    <property type="match status" value="1"/>
</dbReference>
<keyword evidence="8 21" id="KW-0347">Helicase</keyword>
<feature type="region of interest" description="Disordered" evidence="17">
    <location>
        <begin position="617"/>
        <end position="659"/>
    </location>
</feature>
<name>A0A8J2ZED7_9PROT</name>
<comment type="caution">
    <text evidence="21">The sequence shown here is derived from an EMBL/GenBank/DDBJ whole genome shotgun (WGS) entry which is preliminary data.</text>
</comment>
<dbReference type="InterPro" id="IPR011545">
    <property type="entry name" value="DEAD/DEAH_box_helicase_dom"/>
</dbReference>
<dbReference type="AlphaFoldDB" id="A0A8J2ZED7"/>
<dbReference type="InterPro" id="IPR027417">
    <property type="entry name" value="P-loop_NTPase"/>
</dbReference>
<dbReference type="InterPro" id="IPR014001">
    <property type="entry name" value="Helicase_ATP-bd"/>
</dbReference>
<dbReference type="GO" id="GO:0006310">
    <property type="term" value="P:DNA recombination"/>
    <property type="evidence" value="ECO:0007669"/>
    <property type="project" value="UniProtKB-UniRule"/>
</dbReference>
<dbReference type="InterPro" id="IPR044876">
    <property type="entry name" value="HRDC_dom_sf"/>
</dbReference>
<dbReference type="SMART" id="SM00490">
    <property type="entry name" value="HELICc"/>
    <property type="match status" value="1"/>
</dbReference>
<dbReference type="EC" id="5.6.2.4" evidence="16"/>
<evidence type="ECO:0000313" key="21">
    <source>
        <dbReference type="EMBL" id="GGG47338.1"/>
    </source>
</evidence>
<evidence type="ECO:0000313" key="22">
    <source>
        <dbReference type="Proteomes" id="UP000597507"/>
    </source>
</evidence>
<dbReference type="Pfam" id="PF16124">
    <property type="entry name" value="RecQ_Zn_bind"/>
    <property type="match status" value="1"/>
</dbReference>
<evidence type="ECO:0000256" key="6">
    <source>
        <dbReference type="ARBA" id="ARBA00022763"/>
    </source>
</evidence>
<dbReference type="GO" id="GO:0043590">
    <property type="term" value="C:bacterial nucleoid"/>
    <property type="evidence" value="ECO:0007669"/>
    <property type="project" value="TreeGrafter"/>
</dbReference>
<dbReference type="InterPro" id="IPR036390">
    <property type="entry name" value="WH_DNA-bd_sf"/>
</dbReference>
<dbReference type="Pfam" id="PF00270">
    <property type="entry name" value="DEAD"/>
    <property type="match status" value="1"/>
</dbReference>
<dbReference type="Gene3D" id="3.40.50.300">
    <property type="entry name" value="P-loop containing nucleotide triphosphate hydrolases"/>
    <property type="match status" value="2"/>
</dbReference>
<dbReference type="GO" id="GO:0006281">
    <property type="term" value="P:DNA repair"/>
    <property type="evidence" value="ECO:0007669"/>
    <property type="project" value="UniProtKB-KW"/>
</dbReference>
<keyword evidence="13" id="KW-0234">DNA repair</keyword>
<accession>A0A8J2ZED7</accession>
<comment type="similarity">
    <text evidence="3">Belongs to the helicase family. RecQ subfamily.</text>
</comment>
<keyword evidence="22" id="KW-1185">Reference proteome</keyword>
<dbReference type="InterPro" id="IPR006293">
    <property type="entry name" value="DNA_helicase_ATP-dep_RecQ_bac"/>
</dbReference>
<dbReference type="SMART" id="SM00341">
    <property type="entry name" value="HRDC"/>
    <property type="match status" value="2"/>
</dbReference>
<feature type="domain" description="HRDC" evidence="18">
    <location>
        <begin position="544"/>
        <end position="624"/>
    </location>
</feature>
<feature type="domain" description="HRDC" evidence="18">
    <location>
        <begin position="678"/>
        <end position="758"/>
    </location>
</feature>
<evidence type="ECO:0000256" key="8">
    <source>
        <dbReference type="ARBA" id="ARBA00022806"/>
    </source>
</evidence>
<dbReference type="PROSITE" id="PS50967">
    <property type="entry name" value="HRDC"/>
    <property type="match status" value="2"/>
</dbReference>
<dbReference type="GO" id="GO:0046872">
    <property type="term" value="F:metal ion binding"/>
    <property type="evidence" value="ECO:0007669"/>
    <property type="project" value="UniProtKB-KW"/>
</dbReference>
<dbReference type="EMBL" id="BMKS01000016">
    <property type="protein sequence ID" value="GGG47338.1"/>
    <property type="molecule type" value="Genomic_DNA"/>
</dbReference>
<dbReference type="InterPro" id="IPR004589">
    <property type="entry name" value="DNA_helicase_ATP-dep_RecQ"/>
</dbReference>
<dbReference type="SMART" id="SM00956">
    <property type="entry name" value="RQC"/>
    <property type="match status" value="1"/>
</dbReference>
<dbReference type="GO" id="GO:0005524">
    <property type="term" value="F:ATP binding"/>
    <property type="evidence" value="ECO:0007669"/>
    <property type="project" value="UniProtKB-KW"/>
</dbReference>
<comment type="catalytic activity">
    <reaction evidence="15">
        <text>Couples ATP hydrolysis with the unwinding of duplex DNA by translocating in the 3'-5' direction.</text>
        <dbReference type="EC" id="5.6.2.4"/>
    </reaction>
</comment>
<dbReference type="Pfam" id="PF09382">
    <property type="entry name" value="RQC"/>
    <property type="match status" value="1"/>
</dbReference>
<proteinExistence type="inferred from homology"/>
<dbReference type="GO" id="GO:0003677">
    <property type="term" value="F:DNA binding"/>
    <property type="evidence" value="ECO:0007669"/>
    <property type="project" value="UniProtKB-KW"/>
</dbReference>
<reference evidence="21 22" key="1">
    <citation type="journal article" date="2014" name="Int. J. Syst. Evol. Microbiol.">
        <title>Complete genome sequence of Corynebacterium casei LMG S-19264T (=DSM 44701T), isolated from a smear-ripened cheese.</title>
        <authorList>
            <consortium name="US DOE Joint Genome Institute (JGI-PGF)"/>
            <person name="Walter F."/>
            <person name="Albersmeier A."/>
            <person name="Kalinowski J."/>
            <person name="Ruckert C."/>
        </authorList>
    </citation>
    <scope>NUCLEOTIDE SEQUENCE [LARGE SCALE GENOMIC DNA]</scope>
    <source>
        <strain evidence="21 22">CGMCC 1.16330</strain>
    </source>
</reference>
<evidence type="ECO:0000256" key="4">
    <source>
        <dbReference type="ARBA" id="ARBA00022723"/>
    </source>
</evidence>
<dbReference type="InterPro" id="IPR032284">
    <property type="entry name" value="RecQ_Zn-bd"/>
</dbReference>
<evidence type="ECO:0000259" key="20">
    <source>
        <dbReference type="PROSITE" id="PS51194"/>
    </source>
</evidence>
<dbReference type="GO" id="GO:0009378">
    <property type="term" value="F:four-way junction helicase activity"/>
    <property type="evidence" value="ECO:0007669"/>
    <property type="project" value="TreeGrafter"/>
</dbReference>
<evidence type="ECO:0000256" key="11">
    <source>
        <dbReference type="ARBA" id="ARBA00023125"/>
    </source>
</evidence>
<evidence type="ECO:0000256" key="5">
    <source>
        <dbReference type="ARBA" id="ARBA00022741"/>
    </source>
</evidence>
<dbReference type="FunFam" id="3.40.50.300:FF:001389">
    <property type="entry name" value="ATP-dependent DNA helicase RecQ"/>
    <property type="match status" value="1"/>
</dbReference>
<sequence>MPDDIGALPSDPAEILRRVFGHAAFRGQQEAVIRHVAAGGSGLVLMPTGGGKSLCYQVPALCRPGLGVVVSPLIALMEDQVAAMRQQGVAAGALHSEQPEEERRAVRRAMREGELKLLYVSPERLTLNGTLDDLAQRGIALFAVDEAHCVSQWGHHFRPEYRDLGILAERFPRVPRLALTATADPRTVEDIRRQLGLAGDPVFRASFDRPNIRIEAQAKEQERAQLRAFIAAASDGSGAGIVYCGTRARTEATAQWLRAEGHDALAFHAGLSPEAKREAHRRFARGDAVVMAATIAFGMGIDRPDVRWVAHTDLPRSPESWYQEIGRAGRDGLPARAFLLYGAQDIAIARHRIEDSPAPPEQKRIERARLDAMVTIAEAATCRRRLLLRCFGEDHAAENCGACDVCLDPPRVFDGTVAAQKLLSAVLRTGRRFGVAHIVDVLRGRLTDKVAQFGHDTLPTFGVGKDLSDAAWRGVARQLVARGALDLAEVGQHGSALVPTEAARPILRGEATVMLREDVVAPRARVRAARPAPATPDAAAALAPGGDAPLYAALRAWRRDVAQAQGVPAYVVALDRTLAEIAARRPRTPDELAEVPGFGRSRVERYGKAILAILEGQEPRDLPEREVPDAPPPPTLPAATDPDTGAPAAPGGDGGASPARTFDAALRAAAHAAAVEAHAQGAPLFEVLRAWRRAVASGLGMPPYVVFQDRALAAIAEAMPRDAAALAALPGIGPARGERYGAALAAVLAACAGRPGAA</sequence>
<dbReference type="Pfam" id="PF00271">
    <property type="entry name" value="Helicase_C"/>
    <property type="match status" value="1"/>
</dbReference>
<dbReference type="GO" id="GO:0009432">
    <property type="term" value="P:SOS response"/>
    <property type="evidence" value="ECO:0007669"/>
    <property type="project" value="UniProtKB-UniRule"/>
</dbReference>
<dbReference type="InterPro" id="IPR018982">
    <property type="entry name" value="RQC_domain"/>
</dbReference>
<evidence type="ECO:0000256" key="16">
    <source>
        <dbReference type="NCBIfam" id="TIGR01389"/>
    </source>
</evidence>
<dbReference type="PANTHER" id="PTHR13710:SF105">
    <property type="entry name" value="ATP-DEPENDENT DNA HELICASE Q1"/>
    <property type="match status" value="1"/>
</dbReference>
<dbReference type="Gene3D" id="1.10.150.80">
    <property type="entry name" value="HRDC domain"/>
    <property type="match status" value="2"/>
</dbReference>
<dbReference type="NCBIfam" id="TIGR00614">
    <property type="entry name" value="recQ_fam"/>
    <property type="match status" value="1"/>
</dbReference>
<evidence type="ECO:0000259" key="19">
    <source>
        <dbReference type="PROSITE" id="PS51192"/>
    </source>
</evidence>
<feature type="compositionally biased region" description="Basic and acidic residues" evidence="17">
    <location>
        <begin position="617"/>
        <end position="628"/>
    </location>
</feature>
<dbReference type="SUPFAM" id="SSF52540">
    <property type="entry name" value="P-loop containing nucleoside triphosphate hydrolases"/>
    <property type="match status" value="1"/>
</dbReference>
<dbReference type="Pfam" id="PF00570">
    <property type="entry name" value="HRDC"/>
    <property type="match status" value="2"/>
</dbReference>
<protein>
    <recommendedName>
        <fullName evidence="16">DNA helicase RecQ</fullName>
        <ecNumber evidence="16">5.6.2.4</ecNumber>
    </recommendedName>
</protein>
<evidence type="ECO:0000259" key="18">
    <source>
        <dbReference type="PROSITE" id="PS50967"/>
    </source>
</evidence>
<dbReference type="GO" id="GO:0006260">
    <property type="term" value="P:DNA replication"/>
    <property type="evidence" value="ECO:0007669"/>
    <property type="project" value="InterPro"/>
</dbReference>
<dbReference type="InterPro" id="IPR010997">
    <property type="entry name" value="HRDC-like_sf"/>
</dbReference>
<evidence type="ECO:0000256" key="14">
    <source>
        <dbReference type="ARBA" id="ARBA00023235"/>
    </source>
</evidence>
<evidence type="ECO:0000256" key="12">
    <source>
        <dbReference type="ARBA" id="ARBA00023172"/>
    </source>
</evidence>
<evidence type="ECO:0000256" key="7">
    <source>
        <dbReference type="ARBA" id="ARBA00022801"/>
    </source>
</evidence>
<evidence type="ECO:0000256" key="10">
    <source>
        <dbReference type="ARBA" id="ARBA00022840"/>
    </source>
</evidence>
<dbReference type="InterPro" id="IPR001650">
    <property type="entry name" value="Helicase_C-like"/>
</dbReference>